<gene>
    <name evidence="1" type="ORF">BEI61_04898</name>
</gene>
<evidence type="ECO:0000313" key="2">
    <source>
        <dbReference type="Proteomes" id="UP000094067"/>
    </source>
</evidence>
<evidence type="ECO:0000313" key="1">
    <source>
        <dbReference type="EMBL" id="ODM04094.1"/>
    </source>
</evidence>
<name>A0A1E3A5R0_9FIRM</name>
<organism evidence="1 2">
    <name type="scientific">Eisenbergiella tayi</name>
    <dbReference type="NCBI Taxonomy" id="1432052"/>
    <lineage>
        <taxon>Bacteria</taxon>
        <taxon>Bacillati</taxon>
        <taxon>Bacillota</taxon>
        <taxon>Clostridia</taxon>
        <taxon>Lachnospirales</taxon>
        <taxon>Lachnospiraceae</taxon>
        <taxon>Eisenbergiella</taxon>
    </lineage>
</organism>
<comment type="caution">
    <text evidence="1">The sequence shown here is derived from an EMBL/GenBank/DDBJ whole genome shotgun (WGS) entry which is preliminary data.</text>
</comment>
<dbReference type="AlphaFoldDB" id="A0A1E3A5R0"/>
<dbReference type="RefSeq" id="WP_069154334.1">
    <property type="nucleotide sequence ID" value="NZ_MCGH01000003.1"/>
</dbReference>
<dbReference type="Proteomes" id="UP000094067">
    <property type="component" value="Unassembled WGS sequence"/>
</dbReference>
<accession>A0A1E3A5R0</accession>
<dbReference type="EMBL" id="MCGH01000003">
    <property type="protein sequence ID" value="ODM04094.1"/>
    <property type="molecule type" value="Genomic_DNA"/>
</dbReference>
<reference evidence="1 2" key="1">
    <citation type="submission" date="2016-07" db="EMBL/GenBank/DDBJ databases">
        <title>Characterization of isolates of Eisenbergiella tayi derived from blood cultures, using whole genome sequencing.</title>
        <authorList>
            <person name="Burdz T."/>
            <person name="Wiebe D."/>
            <person name="Huynh C."/>
            <person name="Bernard K."/>
        </authorList>
    </citation>
    <scope>NUCLEOTIDE SEQUENCE [LARGE SCALE GENOMIC DNA]</scope>
    <source>
        <strain evidence="1 2">NML 110608</strain>
    </source>
</reference>
<proteinExistence type="predicted"/>
<sequence>MERAYEEELVAYLRGQQQLPQCEREELFSREEYEEIRCFLKNFSGEKGVFAYVHNYMERLLLEVVIVDLQIARQYCCFIISEMTKMSEEQERLFDRYCSDTSFQMNRERQKELYSRYKDKYRELHLSNYDNCMYFFHHLYYVQQKGSIEEILYKAELDYLARGWKNLKEINLIGTSPAEIFDMPVKILRACNSEWGLKLLITREMRLKITMFYERYPKYFWNLGNSECVRRYVAEVLFQKDEKIMEKEDRKILNYLCDTELDRATYEKCIEYWCIRDTIKSVYRLRLLPECDDESWGHLFEKADFILFYMVSAREYVDCCMKKRYYLQWRRMEWEQGLYRIFIPQNVEDVLMLSNQMHNCLWSYIDRLGQCEMMIAALERTDKFAGEYEAVLEICGGVIRQAYQKFGMELKEVQKEWIIIYAQKKGLEYSAIKIFN</sequence>
<protein>
    <submittedName>
        <fullName evidence="1">Uncharacterized protein</fullName>
    </submittedName>
</protein>